<feature type="region of interest" description="Disordered" evidence="10">
    <location>
        <begin position="258"/>
        <end position="315"/>
    </location>
</feature>
<dbReference type="SMART" id="SM00387">
    <property type="entry name" value="HATPase_c"/>
    <property type="match status" value="1"/>
</dbReference>
<keyword evidence="7" id="KW-0902">Two-component regulatory system</keyword>
<dbReference type="Pfam" id="PF01627">
    <property type="entry name" value="Hpt"/>
    <property type="match status" value="1"/>
</dbReference>
<comment type="caution">
    <text evidence="14">The sequence shown here is derived from an EMBL/GenBank/DDBJ whole genome shotgun (WGS) entry which is preliminary data.</text>
</comment>
<dbReference type="PROSITE" id="PS50109">
    <property type="entry name" value="HIS_KIN"/>
    <property type="match status" value="1"/>
</dbReference>
<evidence type="ECO:0000259" key="13">
    <source>
        <dbReference type="PROSITE" id="PS50894"/>
    </source>
</evidence>
<dbReference type="EMBL" id="LDOU01000004">
    <property type="protein sequence ID" value="KLV10987.1"/>
    <property type="molecule type" value="Genomic_DNA"/>
</dbReference>
<keyword evidence="15" id="KW-1185">Reference proteome</keyword>
<dbReference type="PANTHER" id="PTHR43395">
    <property type="entry name" value="SENSOR HISTIDINE KINASE CHEA"/>
    <property type="match status" value="1"/>
</dbReference>
<dbReference type="InterPro" id="IPR008207">
    <property type="entry name" value="Sig_transdc_His_kin_Hpt_dom"/>
</dbReference>
<gene>
    <name evidence="14" type="ORF">ABT57_03575</name>
</gene>
<keyword evidence="6" id="KW-0418">Kinase</keyword>
<feature type="compositionally biased region" description="Low complexity" evidence="10">
    <location>
        <begin position="286"/>
        <end position="295"/>
    </location>
</feature>
<dbReference type="PATRIC" id="fig|320778.3.peg.768"/>
<dbReference type="EC" id="2.7.13.3" evidence="2"/>
<dbReference type="CDD" id="cd16916">
    <property type="entry name" value="HATPase_CheA-like"/>
    <property type="match status" value="1"/>
</dbReference>
<evidence type="ECO:0000259" key="11">
    <source>
        <dbReference type="PROSITE" id="PS50109"/>
    </source>
</evidence>
<dbReference type="InterPro" id="IPR051315">
    <property type="entry name" value="Bact_Chemotaxis_CheA"/>
</dbReference>
<dbReference type="FunFam" id="1.20.120.160:FF:000008">
    <property type="entry name" value="Chemotaxis sensor histidine kinase CheA"/>
    <property type="match status" value="1"/>
</dbReference>
<dbReference type="InterPro" id="IPR004105">
    <property type="entry name" value="CheA-like_dim"/>
</dbReference>
<dbReference type="CDD" id="cd00088">
    <property type="entry name" value="HPT"/>
    <property type="match status" value="1"/>
</dbReference>
<dbReference type="Pfam" id="PF02895">
    <property type="entry name" value="H-kinase_dim"/>
    <property type="match status" value="1"/>
</dbReference>
<feature type="region of interest" description="Disordered" evidence="10">
    <location>
        <begin position="170"/>
        <end position="189"/>
    </location>
</feature>
<dbReference type="InterPro" id="IPR036641">
    <property type="entry name" value="HPT_dom_sf"/>
</dbReference>
<dbReference type="InterPro" id="IPR005467">
    <property type="entry name" value="His_kinase_dom"/>
</dbReference>
<dbReference type="PROSITE" id="PS50894">
    <property type="entry name" value="HPT"/>
    <property type="match status" value="1"/>
</dbReference>
<dbReference type="InterPro" id="IPR037006">
    <property type="entry name" value="CheA-like_homodim_sf"/>
</dbReference>
<evidence type="ECO:0000256" key="1">
    <source>
        <dbReference type="ARBA" id="ARBA00000085"/>
    </source>
</evidence>
<dbReference type="GO" id="GO:0000155">
    <property type="term" value="F:phosphorelay sensor kinase activity"/>
    <property type="evidence" value="ECO:0007669"/>
    <property type="project" value="InterPro"/>
</dbReference>
<dbReference type="GO" id="GO:0006935">
    <property type="term" value="P:chemotaxis"/>
    <property type="evidence" value="ECO:0007669"/>
    <property type="project" value="InterPro"/>
</dbReference>
<dbReference type="SMART" id="SM01231">
    <property type="entry name" value="H-kinase_dim"/>
    <property type="match status" value="1"/>
</dbReference>
<dbReference type="Gene3D" id="3.30.565.10">
    <property type="entry name" value="Histidine kinase-like ATPase, C-terminal domain"/>
    <property type="match status" value="1"/>
</dbReference>
<dbReference type="PRINTS" id="PR00344">
    <property type="entry name" value="BCTRLSENSOR"/>
</dbReference>
<comment type="function">
    <text evidence="8">Involved in the transmission of sensory signals from the chemoreceptors to the flagellar motors. CheA is autophosphorylated; it can transfer its phosphate group to either CheB or CheY.</text>
</comment>
<dbReference type="InterPro" id="IPR036890">
    <property type="entry name" value="HATPase_C_sf"/>
</dbReference>
<evidence type="ECO:0000313" key="15">
    <source>
        <dbReference type="Proteomes" id="UP000035909"/>
    </source>
</evidence>
<dbReference type="Gene3D" id="2.30.30.40">
    <property type="entry name" value="SH3 Domains"/>
    <property type="match status" value="1"/>
</dbReference>
<evidence type="ECO:0000256" key="3">
    <source>
        <dbReference type="ARBA" id="ARBA00021495"/>
    </source>
</evidence>
<name>A0A0J1K9I1_9GAMM</name>
<dbReference type="SMART" id="SM00260">
    <property type="entry name" value="CheW"/>
    <property type="match status" value="1"/>
</dbReference>
<dbReference type="FunFam" id="3.30.565.10:FF:000016">
    <property type="entry name" value="Chemotaxis protein CheA, putative"/>
    <property type="match status" value="1"/>
</dbReference>
<dbReference type="Gene3D" id="1.20.120.160">
    <property type="entry name" value="HPT domain"/>
    <property type="match status" value="1"/>
</dbReference>
<dbReference type="InterPro" id="IPR003594">
    <property type="entry name" value="HATPase_dom"/>
</dbReference>
<dbReference type="Pfam" id="PF01584">
    <property type="entry name" value="CheW"/>
    <property type="match status" value="1"/>
</dbReference>
<evidence type="ECO:0000256" key="10">
    <source>
        <dbReference type="SAM" id="MobiDB-lite"/>
    </source>
</evidence>
<dbReference type="GO" id="GO:0005737">
    <property type="term" value="C:cytoplasm"/>
    <property type="evidence" value="ECO:0007669"/>
    <property type="project" value="InterPro"/>
</dbReference>
<evidence type="ECO:0000259" key="12">
    <source>
        <dbReference type="PROSITE" id="PS50851"/>
    </source>
</evidence>
<dbReference type="SUPFAM" id="SSF47226">
    <property type="entry name" value="Histidine-containing phosphotransfer domain, HPT domain"/>
    <property type="match status" value="1"/>
</dbReference>
<feature type="modified residue" description="Phosphohistidine" evidence="9">
    <location>
        <position position="49"/>
    </location>
</feature>
<feature type="region of interest" description="Disordered" evidence="10">
    <location>
        <begin position="353"/>
        <end position="376"/>
    </location>
</feature>
<dbReference type="Gene3D" id="1.10.287.560">
    <property type="entry name" value="Histidine kinase CheA-like, homodimeric domain"/>
    <property type="match status" value="1"/>
</dbReference>
<evidence type="ECO:0000256" key="5">
    <source>
        <dbReference type="ARBA" id="ARBA00022679"/>
    </source>
</evidence>
<dbReference type="SUPFAM" id="SSF50341">
    <property type="entry name" value="CheW-like"/>
    <property type="match status" value="1"/>
</dbReference>
<evidence type="ECO:0000256" key="7">
    <source>
        <dbReference type="ARBA" id="ARBA00023012"/>
    </source>
</evidence>
<reference evidence="14 15" key="1">
    <citation type="submission" date="2015-05" db="EMBL/GenBank/DDBJ databases">
        <title>Photobacterium galathea sp. nov.</title>
        <authorList>
            <person name="Machado H."/>
            <person name="Gram L."/>
        </authorList>
    </citation>
    <scope>NUCLEOTIDE SEQUENCE [LARGE SCALE GENOMIC DNA]</scope>
    <source>
        <strain evidence="14 15">DSM 22954</strain>
    </source>
</reference>
<keyword evidence="5" id="KW-0808">Transferase</keyword>
<dbReference type="PROSITE" id="PS50851">
    <property type="entry name" value="CHEW"/>
    <property type="match status" value="1"/>
</dbReference>
<sequence>MSFDLDEDILQDFLIEAGEILELLSEQLVELERSPEDTDLLNAIFRGFHTVKGGAGFLSLTELVEACHGAENIFDLLRTGKRSVTPELMDVILEALDTINVMFGQVQDREPIDPADPALLDSLHRFSQPPTAEELAQAAAPVEQPAPVVEDIPVMAPEASVVQAVVQPDSQSVMPSGPQGGSENTSAIAGNSVDDITQDEFERLLDELHGVGCGPSVDTSPANNAVADAGKDIVSQIQSDSGDITDDEFERLLDELHGVGKGPGNSEFSASADTAASLSPQGHPSATLAANAAATSGSVQTPHSASGMASGNADDLMTDDEFERLLDELHGVGKGPTAEELEMATKPVAQMIEESHTSATEPAEAVNSAPNPAQSSVQDFAQNNAAPVAVARAATAEKPAVAETRMAKPAAGAKEKAKSSDATVRVDTSTLDTIMNMVGELVLVRNRLVSLGLNSNDEEMSKAVANLDVVTADLQGAVMKTRMQPIKKVFGRFPRVVRDLARSLKKEIVLEMRGEETDLDKNLVEALADPLIHLVRNSVDHGIEMPDVREKAGKPRIGTVLLAASQEGDHILLTIEDDGGGMDPDKLRAIAVERGVMDTDAASRLTDTECYNLIFAPGFSTKKEISDISGRGVGMDVVKTGISQLNGSISIDSAMGKGTRIDIKVPLTLAILPTLMVGVANQPFALPLASVNEIFHLDLRKTNTVDGQLTIIVRDKAIPLFYLQDWLSGAGAPTRERDHGHVVIVQIGHQRIGFVVDTLIGQEEVVIKPLDELLQGTPGMAGATITSDGHIALILDVPNLLKHYASR</sequence>
<feature type="domain" description="CheW-like" evidence="12">
    <location>
        <begin position="671"/>
        <end position="806"/>
    </location>
</feature>
<dbReference type="RefSeq" id="WP_047883824.1">
    <property type="nucleotide sequence ID" value="NZ_CP071325.1"/>
</dbReference>
<dbReference type="InterPro" id="IPR004358">
    <property type="entry name" value="Sig_transdc_His_kin-like_C"/>
</dbReference>
<evidence type="ECO:0000256" key="4">
    <source>
        <dbReference type="ARBA" id="ARBA00022553"/>
    </source>
</evidence>
<dbReference type="CDD" id="cd00731">
    <property type="entry name" value="CheA_reg"/>
    <property type="match status" value="1"/>
</dbReference>
<evidence type="ECO:0000256" key="6">
    <source>
        <dbReference type="ARBA" id="ARBA00022777"/>
    </source>
</evidence>
<feature type="domain" description="HPt" evidence="13">
    <location>
        <begin position="2"/>
        <end position="106"/>
    </location>
</feature>
<proteinExistence type="predicted"/>
<dbReference type="Proteomes" id="UP000035909">
    <property type="component" value="Unassembled WGS sequence"/>
</dbReference>
<feature type="compositionally biased region" description="Polar residues" evidence="10">
    <location>
        <begin position="296"/>
        <end position="309"/>
    </location>
</feature>
<feature type="compositionally biased region" description="Polar residues" evidence="10">
    <location>
        <begin position="266"/>
        <end position="284"/>
    </location>
</feature>
<feature type="compositionally biased region" description="Low complexity" evidence="10">
    <location>
        <begin position="397"/>
        <end position="412"/>
    </location>
</feature>
<evidence type="ECO:0000256" key="9">
    <source>
        <dbReference type="PROSITE-ProRule" id="PRU00110"/>
    </source>
</evidence>
<dbReference type="PANTHER" id="PTHR43395:SF1">
    <property type="entry name" value="CHEMOTAXIS PROTEIN CHEA"/>
    <property type="match status" value="1"/>
</dbReference>
<evidence type="ECO:0000256" key="2">
    <source>
        <dbReference type="ARBA" id="ARBA00012438"/>
    </source>
</evidence>
<dbReference type="FunFam" id="2.30.30.40:FF:000048">
    <property type="entry name" value="Chemotaxis protein CheA, putative"/>
    <property type="match status" value="1"/>
</dbReference>
<keyword evidence="4 9" id="KW-0597">Phosphoprotein</keyword>
<dbReference type="SUPFAM" id="SSF55874">
    <property type="entry name" value="ATPase domain of HSP90 chaperone/DNA topoisomerase II/histidine kinase"/>
    <property type="match status" value="1"/>
</dbReference>
<evidence type="ECO:0000313" key="14">
    <source>
        <dbReference type="EMBL" id="KLV10987.1"/>
    </source>
</evidence>
<dbReference type="OrthoDB" id="9803176at2"/>
<dbReference type="InterPro" id="IPR036061">
    <property type="entry name" value="CheW-like_dom_sf"/>
</dbReference>
<dbReference type="Pfam" id="PF02518">
    <property type="entry name" value="HATPase_c"/>
    <property type="match status" value="1"/>
</dbReference>
<dbReference type="InterPro" id="IPR036097">
    <property type="entry name" value="HisK_dim/P_sf"/>
</dbReference>
<dbReference type="InterPro" id="IPR002545">
    <property type="entry name" value="CheW-lke_dom"/>
</dbReference>
<organism evidence="14 15">
    <name type="scientific">Photobacterium ganghwense</name>
    <dbReference type="NCBI Taxonomy" id="320778"/>
    <lineage>
        <taxon>Bacteria</taxon>
        <taxon>Pseudomonadati</taxon>
        <taxon>Pseudomonadota</taxon>
        <taxon>Gammaproteobacteria</taxon>
        <taxon>Vibrionales</taxon>
        <taxon>Vibrionaceae</taxon>
        <taxon>Photobacterium</taxon>
    </lineage>
</organism>
<dbReference type="AlphaFoldDB" id="A0A0J1K9I1"/>
<protein>
    <recommendedName>
        <fullName evidence="3">Chemotaxis protein CheA</fullName>
        <ecNumber evidence="2">2.7.13.3</ecNumber>
    </recommendedName>
</protein>
<feature type="domain" description="Histidine kinase" evidence="11">
    <location>
        <begin position="458"/>
        <end position="669"/>
    </location>
</feature>
<dbReference type="SMART" id="SM00073">
    <property type="entry name" value="HPT"/>
    <property type="match status" value="1"/>
</dbReference>
<accession>A0A0J1K9I1</accession>
<evidence type="ECO:0000256" key="8">
    <source>
        <dbReference type="ARBA" id="ARBA00035100"/>
    </source>
</evidence>
<dbReference type="STRING" id="320778.ABT57_03575"/>
<dbReference type="SUPFAM" id="SSF47384">
    <property type="entry name" value="Homodimeric domain of signal transducing histidine kinase"/>
    <property type="match status" value="1"/>
</dbReference>
<comment type="catalytic activity">
    <reaction evidence="1">
        <text>ATP + protein L-histidine = ADP + protein N-phospho-L-histidine.</text>
        <dbReference type="EC" id="2.7.13.3"/>
    </reaction>
</comment>
<feature type="region of interest" description="Disordered" evidence="10">
    <location>
        <begin position="397"/>
        <end position="423"/>
    </location>
</feature>